<protein>
    <submittedName>
        <fullName evidence="3">CPBP family intramembrane metalloprotease</fullName>
    </submittedName>
</protein>
<keyword evidence="3" id="KW-0482">Metalloprotease</keyword>
<feature type="transmembrane region" description="Helical" evidence="1">
    <location>
        <begin position="222"/>
        <end position="244"/>
    </location>
</feature>
<dbReference type="OrthoDB" id="275779at2157"/>
<dbReference type="Pfam" id="PF02517">
    <property type="entry name" value="Rce1-like"/>
    <property type="match status" value="1"/>
</dbReference>
<dbReference type="GeneID" id="56032403"/>
<sequence length="245" mass="25390">MSEEENRTTNQATVTSRLLAIVTAFGLTVSGVVAAGIGVLIASFGGVLAVGDPNGLFLFVVAVTTAAELGFLVVGYGYVRLRDRSVSVRRPSGNDTRITLLGTVGAFIVGVGLFSLLGVIGLQPQTFYTAKNIDTATFVATAAVIVLVAPPAEEYLFRGAIQGRLHDSFGRTGAIAGASLLFGAIHIPNYLGSEVPAVIAGALILTLVGAVFGYVYERTENLLVPIAVHTGYNLALMIVSATAFV</sequence>
<evidence type="ECO:0000313" key="3">
    <source>
        <dbReference type="EMBL" id="QLG48046.1"/>
    </source>
</evidence>
<feature type="transmembrane region" description="Helical" evidence="1">
    <location>
        <begin position="197"/>
        <end position="215"/>
    </location>
</feature>
<dbReference type="KEGG" id="haly:HYG82_03890"/>
<organism evidence="3 4">
    <name type="scientific">Natrinema halophilum</name>
    <dbReference type="NCBI Taxonomy" id="1699371"/>
    <lineage>
        <taxon>Archaea</taxon>
        <taxon>Methanobacteriati</taxon>
        <taxon>Methanobacteriota</taxon>
        <taxon>Stenosarchaea group</taxon>
        <taxon>Halobacteria</taxon>
        <taxon>Halobacteriales</taxon>
        <taxon>Natrialbaceae</taxon>
        <taxon>Natrinema</taxon>
    </lineage>
</organism>
<dbReference type="InterPro" id="IPR052710">
    <property type="entry name" value="CAAX_protease"/>
</dbReference>
<dbReference type="RefSeq" id="WP_179259788.1">
    <property type="nucleotide sequence ID" value="NZ_CP058601.1"/>
</dbReference>
<keyword evidence="3" id="KW-0378">Hydrolase</keyword>
<dbReference type="Proteomes" id="UP000509241">
    <property type="component" value="Chromosome"/>
</dbReference>
<dbReference type="GO" id="GO:0004175">
    <property type="term" value="F:endopeptidase activity"/>
    <property type="evidence" value="ECO:0007669"/>
    <property type="project" value="UniProtKB-ARBA"/>
</dbReference>
<keyword evidence="1" id="KW-0472">Membrane</keyword>
<gene>
    <name evidence="3" type="ORF">HYG82_03890</name>
</gene>
<dbReference type="GO" id="GO:0008237">
    <property type="term" value="F:metallopeptidase activity"/>
    <property type="evidence" value="ECO:0007669"/>
    <property type="project" value="UniProtKB-KW"/>
</dbReference>
<name>A0A7D5GRH8_9EURY</name>
<dbReference type="PANTHER" id="PTHR36435">
    <property type="entry name" value="SLR1288 PROTEIN"/>
    <property type="match status" value="1"/>
</dbReference>
<dbReference type="AlphaFoldDB" id="A0A7D5GRH8"/>
<evidence type="ECO:0000313" key="4">
    <source>
        <dbReference type="Proteomes" id="UP000509241"/>
    </source>
</evidence>
<feature type="transmembrane region" description="Helical" evidence="1">
    <location>
        <begin position="173"/>
        <end position="191"/>
    </location>
</feature>
<keyword evidence="1" id="KW-1133">Transmembrane helix</keyword>
<feature type="domain" description="CAAX prenyl protease 2/Lysostaphin resistance protein A-like" evidence="2">
    <location>
        <begin position="137"/>
        <end position="234"/>
    </location>
</feature>
<dbReference type="GO" id="GO:0080120">
    <property type="term" value="P:CAAX-box protein maturation"/>
    <property type="evidence" value="ECO:0007669"/>
    <property type="project" value="UniProtKB-ARBA"/>
</dbReference>
<evidence type="ECO:0000259" key="2">
    <source>
        <dbReference type="Pfam" id="PF02517"/>
    </source>
</evidence>
<dbReference type="PANTHER" id="PTHR36435:SF1">
    <property type="entry name" value="CAAX AMINO TERMINAL PROTEASE FAMILY PROTEIN"/>
    <property type="match status" value="1"/>
</dbReference>
<feature type="transmembrane region" description="Helical" evidence="1">
    <location>
        <begin position="135"/>
        <end position="152"/>
    </location>
</feature>
<feature type="transmembrane region" description="Helical" evidence="1">
    <location>
        <begin position="56"/>
        <end position="79"/>
    </location>
</feature>
<reference evidence="3 4" key="1">
    <citation type="submission" date="2020-07" db="EMBL/GenBank/DDBJ databases">
        <authorList>
            <person name="Cui H."/>
        </authorList>
    </citation>
    <scope>NUCLEOTIDE SEQUENCE [LARGE SCALE GENOMIC DNA]</scope>
    <source>
        <strain evidence="3 4">YPL8</strain>
    </source>
</reference>
<proteinExistence type="predicted"/>
<evidence type="ECO:0000256" key="1">
    <source>
        <dbReference type="SAM" id="Phobius"/>
    </source>
</evidence>
<keyword evidence="3" id="KW-0645">Protease</keyword>
<dbReference type="InterPro" id="IPR003675">
    <property type="entry name" value="Rce1/LyrA-like_dom"/>
</dbReference>
<keyword evidence="4" id="KW-1185">Reference proteome</keyword>
<dbReference type="EMBL" id="CP058601">
    <property type="protein sequence ID" value="QLG48046.1"/>
    <property type="molecule type" value="Genomic_DNA"/>
</dbReference>
<keyword evidence="1" id="KW-0812">Transmembrane</keyword>
<accession>A0A7D5GRH8</accession>
<feature type="transmembrane region" description="Helical" evidence="1">
    <location>
        <begin position="100"/>
        <end position="123"/>
    </location>
</feature>
<feature type="transmembrane region" description="Helical" evidence="1">
    <location>
        <begin position="21"/>
        <end position="50"/>
    </location>
</feature>